<dbReference type="NCBIfam" id="TIGR02517">
    <property type="entry name" value="type_II_gspD"/>
    <property type="match status" value="1"/>
</dbReference>
<reference evidence="15 16" key="1">
    <citation type="submission" date="2018-10" db="EMBL/GenBank/DDBJ databases">
        <title>Draft genome of Fastidiocella sp. strain 375T, a bacterium isolated from a karstic cave dripping water.</title>
        <authorList>
            <person name="Coelho C."/>
            <person name="Verissimo A."/>
            <person name="Tiago I."/>
        </authorList>
    </citation>
    <scope>NUCLEOTIDE SEQUENCE [LARGE SCALE GENOMIC DNA]</scope>
    <source>
        <strain evidence="15 16">CAVE-375</strain>
    </source>
</reference>
<evidence type="ECO:0000256" key="6">
    <source>
        <dbReference type="ARBA" id="ARBA00022729"/>
    </source>
</evidence>
<evidence type="ECO:0000256" key="3">
    <source>
        <dbReference type="ARBA" id="ARBA00022448"/>
    </source>
</evidence>
<proteinExistence type="inferred from homology"/>
<feature type="domain" description="NolW-like" evidence="13">
    <location>
        <begin position="120"/>
        <end position="176"/>
    </location>
</feature>
<dbReference type="PANTHER" id="PTHR30332">
    <property type="entry name" value="PROBABLE GENERAL SECRETION PATHWAY PROTEIN D"/>
    <property type="match status" value="1"/>
</dbReference>
<evidence type="ECO:0000256" key="9">
    <source>
        <dbReference type="ARBA" id="ARBA00023237"/>
    </source>
</evidence>
<dbReference type="InterPro" id="IPR038591">
    <property type="entry name" value="NolW-like_sf"/>
</dbReference>
<evidence type="ECO:0000256" key="5">
    <source>
        <dbReference type="ARBA" id="ARBA00022692"/>
    </source>
</evidence>
<dbReference type="InterPro" id="IPR049371">
    <property type="entry name" value="GspD-like_N0"/>
</dbReference>
<comment type="subcellular location">
    <subcellularLocation>
        <location evidence="1 10">Cell outer membrane</location>
    </subcellularLocation>
</comment>
<dbReference type="Proteomes" id="UP000290682">
    <property type="component" value="Unassembled WGS sequence"/>
</dbReference>
<keyword evidence="7" id="KW-0653">Protein transport</keyword>
<feature type="domain" description="Type II/III secretion system secretin-like" evidence="12">
    <location>
        <begin position="447"/>
        <end position="615"/>
    </location>
</feature>
<evidence type="ECO:0000256" key="8">
    <source>
        <dbReference type="ARBA" id="ARBA00023136"/>
    </source>
</evidence>
<name>A0ABY0FBA5_9NEIS</name>
<evidence type="ECO:0000256" key="7">
    <source>
        <dbReference type="ARBA" id="ARBA00022927"/>
    </source>
</evidence>
<comment type="similarity">
    <text evidence="2">Belongs to the bacterial secretin family. GSP D subfamily.</text>
</comment>
<keyword evidence="6 11" id="KW-0732">Signal</keyword>
<dbReference type="InterPro" id="IPR050810">
    <property type="entry name" value="Bact_Secretion_Sys_Channel"/>
</dbReference>
<comment type="caution">
    <text evidence="15">The sequence shown here is derived from an EMBL/GenBank/DDBJ whole genome shotgun (WGS) entry which is preliminary data.</text>
</comment>
<protein>
    <submittedName>
        <fullName evidence="15">Type II secretion system protein GspD</fullName>
    </submittedName>
</protein>
<feature type="domain" description="NolW-like" evidence="13">
    <location>
        <begin position="258"/>
        <end position="356"/>
    </location>
</feature>
<organism evidence="15 16">
    <name type="scientific">Crenobacter cavernae</name>
    <dbReference type="NCBI Taxonomy" id="2290923"/>
    <lineage>
        <taxon>Bacteria</taxon>
        <taxon>Pseudomonadati</taxon>
        <taxon>Pseudomonadota</taxon>
        <taxon>Betaproteobacteria</taxon>
        <taxon>Neisseriales</taxon>
        <taxon>Neisseriaceae</taxon>
        <taxon>Crenobacter</taxon>
    </lineage>
</organism>
<keyword evidence="8" id="KW-0472">Membrane</keyword>
<accession>A0ABY0FBA5</accession>
<dbReference type="Gene3D" id="3.30.1370.120">
    <property type="match status" value="3"/>
</dbReference>
<dbReference type="InterPro" id="IPR001775">
    <property type="entry name" value="GspD/PilQ"/>
</dbReference>
<dbReference type="RefSeq" id="WP_129213177.1">
    <property type="nucleotide sequence ID" value="NZ_REGR01000011.1"/>
</dbReference>
<evidence type="ECO:0000256" key="4">
    <source>
        <dbReference type="ARBA" id="ARBA00022452"/>
    </source>
</evidence>
<dbReference type="Pfam" id="PF21305">
    <property type="entry name" value="type_II_gspD_N0"/>
    <property type="match status" value="1"/>
</dbReference>
<evidence type="ECO:0000256" key="2">
    <source>
        <dbReference type="ARBA" id="ARBA00006980"/>
    </source>
</evidence>
<evidence type="ECO:0000256" key="10">
    <source>
        <dbReference type="RuleBase" id="RU004004"/>
    </source>
</evidence>
<dbReference type="InterPro" id="IPR005644">
    <property type="entry name" value="NolW-like"/>
</dbReference>
<keyword evidence="5" id="KW-0812">Transmembrane</keyword>
<dbReference type="EMBL" id="REGR01000011">
    <property type="protein sequence ID" value="RXZ43228.1"/>
    <property type="molecule type" value="Genomic_DNA"/>
</dbReference>
<dbReference type="PANTHER" id="PTHR30332:SF24">
    <property type="entry name" value="SECRETIN GSPD-RELATED"/>
    <property type="match status" value="1"/>
</dbReference>
<feature type="chain" id="PRO_5045148713" evidence="11">
    <location>
        <begin position="21"/>
        <end position="670"/>
    </location>
</feature>
<keyword evidence="9" id="KW-0998">Cell outer membrane</keyword>
<keyword evidence="4" id="KW-1134">Transmembrane beta strand</keyword>
<evidence type="ECO:0000313" key="16">
    <source>
        <dbReference type="Proteomes" id="UP000290682"/>
    </source>
</evidence>
<evidence type="ECO:0000259" key="13">
    <source>
        <dbReference type="Pfam" id="PF03958"/>
    </source>
</evidence>
<keyword evidence="3 10" id="KW-0813">Transport</keyword>
<evidence type="ECO:0000313" key="15">
    <source>
        <dbReference type="EMBL" id="RXZ43228.1"/>
    </source>
</evidence>
<sequence length="670" mass="70326">MRFVRLAVAAASFIAFQALAQTDEVMLNFVNADIESVVKAVGEISGRNFVIDPRVKGTVNIVSSRPVPRAFAYQILLSSLRLQGYTAVEGQGVTKILPEADAKLHAGARTRNAGANQLVTKVFRLKHGNASQLVPVIRPLVSPNNPVAAFPQANALIVTDYADNLRRIEAIVESVEAGASDDLAVLPVQFASAVELATLMSKLMQETGGAGTEGGKLSILPDSRANALLVRADTPGKLAKVKSLLRTLDVPSQAGSNVRVVYLKNAEAVKVAATLRALLGQDGGSARATATAGSASAAAAASTATASAMSSSDSGDLAGSPIQADPANNAIIVNAPDAMYQNLRNVIDLLDRRRAQVYVEALIVELSAERAAELGVQWQGLSGFGKGGTQVIGGTNFPNTGNPGIISTSINPGQLAGSSGLNVGILNGTVNIPGLGMITNLGFLARALERTAEGNVLSTPNLMTLDNEEARIVIGQNVPFLTGQFSNTGGGTTPTSPFQTFERRDVGITLKLTPQISEGGLVRLKIFQEASSVDEASRNNPAGLTTNKRSIETSVQVDDGNIVAIGGLIQDTSSDGVDQVPLLGDIPGLGWLFKFQKKTRKKTNLMVFLRPVIMRDGGSAERLAGDRYDYLLGERRQQATKKLELASPYSINGDSTIESELAARRAGAPQ</sequence>
<evidence type="ECO:0000259" key="12">
    <source>
        <dbReference type="Pfam" id="PF00263"/>
    </source>
</evidence>
<feature type="domain" description="GspD-like N0" evidence="14">
    <location>
        <begin position="27"/>
        <end position="96"/>
    </location>
</feature>
<keyword evidence="16" id="KW-1185">Reference proteome</keyword>
<feature type="domain" description="NolW-like" evidence="13">
    <location>
        <begin position="184"/>
        <end position="253"/>
    </location>
</feature>
<evidence type="ECO:0000259" key="14">
    <source>
        <dbReference type="Pfam" id="PF21305"/>
    </source>
</evidence>
<evidence type="ECO:0000256" key="11">
    <source>
        <dbReference type="SAM" id="SignalP"/>
    </source>
</evidence>
<dbReference type="Pfam" id="PF03958">
    <property type="entry name" value="Secretin_N"/>
    <property type="match status" value="3"/>
</dbReference>
<dbReference type="PRINTS" id="PR00811">
    <property type="entry name" value="BCTERIALGSPD"/>
</dbReference>
<dbReference type="InterPro" id="IPR013356">
    <property type="entry name" value="T2SS_GspD"/>
</dbReference>
<evidence type="ECO:0000256" key="1">
    <source>
        <dbReference type="ARBA" id="ARBA00004442"/>
    </source>
</evidence>
<gene>
    <name evidence="15" type="primary">gspD</name>
    <name evidence="15" type="ORF">EBB06_10705</name>
</gene>
<dbReference type="InterPro" id="IPR004846">
    <property type="entry name" value="T2SS/T3SS_dom"/>
</dbReference>
<feature type="signal peptide" evidence="11">
    <location>
        <begin position="1"/>
        <end position="20"/>
    </location>
</feature>
<dbReference type="Pfam" id="PF00263">
    <property type="entry name" value="Secretin"/>
    <property type="match status" value="1"/>
</dbReference>